<dbReference type="Proteomes" id="UP000499080">
    <property type="component" value="Unassembled WGS sequence"/>
</dbReference>
<gene>
    <name evidence="1" type="ORF">AVEN_108915_1</name>
</gene>
<reference evidence="1 2" key="1">
    <citation type="journal article" date="2019" name="Sci. Rep.">
        <title>Orb-weaving spider Araneus ventricosus genome elucidates the spidroin gene catalogue.</title>
        <authorList>
            <person name="Kono N."/>
            <person name="Nakamura H."/>
            <person name="Ohtoshi R."/>
            <person name="Moran D.A.P."/>
            <person name="Shinohara A."/>
            <person name="Yoshida Y."/>
            <person name="Fujiwara M."/>
            <person name="Mori M."/>
            <person name="Tomita M."/>
            <person name="Arakawa K."/>
        </authorList>
    </citation>
    <scope>NUCLEOTIDE SEQUENCE [LARGE SCALE GENOMIC DNA]</scope>
</reference>
<comment type="caution">
    <text evidence="1">The sequence shown here is derived from an EMBL/GenBank/DDBJ whole genome shotgun (WGS) entry which is preliminary data.</text>
</comment>
<evidence type="ECO:0000313" key="2">
    <source>
        <dbReference type="Proteomes" id="UP000499080"/>
    </source>
</evidence>
<protein>
    <submittedName>
        <fullName evidence="1">Uncharacterized protein</fullName>
    </submittedName>
</protein>
<sequence>MYLKFLPVLQVFLKLRSNGLFSHEFRRRFALFPFIGAGRFDVARGLVNASVVSQGTAVNSWSIKVNGRGQTPPMQLSVHSSSAEIFAKPRDFSISTHHSPQVRTSRFGKAIHDFLS</sequence>
<name>A0A4Y2LAX2_ARAVE</name>
<keyword evidence="2" id="KW-1185">Reference proteome</keyword>
<organism evidence="1 2">
    <name type="scientific">Araneus ventricosus</name>
    <name type="common">Orbweaver spider</name>
    <name type="synonym">Epeira ventricosa</name>
    <dbReference type="NCBI Taxonomy" id="182803"/>
    <lineage>
        <taxon>Eukaryota</taxon>
        <taxon>Metazoa</taxon>
        <taxon>Ecdysozoa</taxon>
        <taxon>Arthropoda</taxon>
        <taxon>Chelicerata</taxon>
        <taxon>Arachnida</taxon>
        <taxon>Araneae</taxon>
        <taxon>Araneomorphae</taxon>
        <taxon>Entelegynae</taxon>
        <taxon>Araneoidea</taxon>
        <taxon>Araneidae</taxon>
        <taxon>Araneus</taxon>
    </lineage>
</organism>
<evidence type="ECO:0000313" key="1">
    <source>
        <dbReference type="EMBL" id="GBN11380.1"/>
    </source>
</evidence>
<dbReference type="AlphaFoldDB" id="A0A4Y2LAX2"/>
<accession>A0A4Y2LAX2</accession>
<dbReference type="EMBL" id="BGPR01005568">
    <property type="protein sequence ID" value="GBN11380.1"/>
    <property type="molecule type" value="Genomic_DNA"/>
</dbReference>
<proteinExistence type="predicted"/>